<dbReference type="OrthoDB" id="9804792at2"/>
<dbReference type="PANTHER" id="PTHR33991">
    <property type="entry name" value="DNA REPAIR PROTEIN RECO"/>
    <property type="match status" value="1"/>
</dbReference>
<keyword evidence="10" id="KW-1185">Reference proteome</keyword>
<dbReference type="Gene3D" id="1.20.1440.120">
    <property type="entry name" value="Recombination protein O, C-terminal domain"/>
    <property type="match status" value="1"/>
</dbReference>
<evidence type="ECO:0000256" key="2">
    <source>
        <dbReference type="ARBA" id="ARBA00021310"/>
    </source>
</evidence>
<evidence type="ECO:0000256" key="4">
    <source>
        <dbReference type="ARBA" id="ARBA00023172"/>
    </source>
</evidence>
<dbReference type="Gene3D" id="2.40.50.140">
    <property type="entry name" value="Nucleic acid-binding proteins"/>
    <property type="match status" value="1"/>
</dbReference>
<protein>
    <recommendedName>
        <fullName evidence="2 7">DNA repair protein RecO</fullName>
    </recommendedName>
    <alternativeName>
        <fullName evidence="6 7">Recombination protein O</fullName>
    </alternativeName>
</protein>
<dbReference type="InterPro" id="IPR012340">
    <property type="entry name" value="NA-bd_OB-fold"/>
</dbReference>
<comment type="function">
    <text evidence="7">Involved in DNA repair and RecF pathway recombination.</text>
</comment>
<comment type="similarity">
    <text evidence="1 7">Belongs to the RecO family.</text>
</comment>
<gene>
    <name evidence="7 9" type="primary">recO</name>
    <name evidence="9" type="ORF">FMM02_10885</name>
</gene>
<dbReference type="Pfam" id="PF11967">
    <property type="entry name" value="RecO_N"/>
    <property type="match status" value="1"/>
</dbReference>
<evidence type="ECO:0000256" key="3">
    <source>
        <dbReference type="ARBA" id="ARBA00022763"/>
    </source>
</evidence>
<dbReference type="Pfam" id="PF02565">
    <property type="entry name" value="RecO_C"/>
    <property type="match status" value="1"/>
</dbReference>
<dbReference type="SUPFAM" id="SSF57863">
    <property type="entry name" value="ArfGap/RecO-like zinc finger"/>
    <property type="match status" value="1"/>
</dbReference>
<dbReference type="InterPro" id="IPR042242">
    <property type="entry name" value="RecO_C"/>
</dbReference>
<keyword evidence="3 7" id="KW-0227">DNA damage</keyword>
<dbReference type="NCBIfam" id="TIGR00613">
    <property type="entry name" value="reco"/>
    <property type="match status" value="1"/>
</dbReference>
<evidence type="ECO:0000313" key="10">
    <source>
        <dbReference type="Proteomes" id="UP000321857"/>
    </source>
</evidence>
<dbReference type="HAMAP" id="MF_00201">
    <property type="entry name" value="RecO"/>
    <property type="match status" value="1"/>
</dbReference>
<dbReference type="InterPro" id="IPR037278">
    <property type="entry name" value="ARFGAP/RecO"/>
</dbReference>
<keyword evidence="5 7" id="KW-0234">DNA repair</keyword>
<dbReference type="SUPFAM" id="SSF50249">
    <property type="entry name" value="Nucleic acid-binding proteins"/>
    <property type="match status" value="1"/>
</dbReference>
<dbReference type="EMBL" id="CP041659">
    <property type="protein sequence ID" value="QDP20412.1"/>
    <property type="molecule type" value="Genomic_DNA"/>
</dbReference>
<dbReference type="KEGG" id="sxa:FMM02_10885"/>
<evidence type="ECO:0000256" key="5">
    <source>
        <dbReference type="ARBA" id="ARBA00023204"/>
    </source>
</evidence>
<dbReference type="PANTHER" id="PTHR33991:SF1">
    <property type="entry name" value="DNA REPAIR PROTEIN RECO"/>
    <property type="match status" value="1"/>
</dbReference>
<evidence type="ECO:0000313" key="9">
    <source>
        <dbReference type="EMBL" id="QDP20412.1"/>
    </source>
</evidence>
<dbReference type="Proteomes" id="UP000321857">
    <property type="component" value="Chromosome"/>
</dbReference>
<dbReference type="GO" id="GO:0043590">
    <property type="term" value="C:bacterial nucleoid"/>
    <property type="evidence" value="ECO:0007669"/>
    <property type="project" value="TreeGrafter"/>
</dbReference>
<dbReference type="InterPro" id="IPR003717">
    <property type="entry name" value="RecO"/>
</dbReference>
<dbReference type="GO" id="GO:0006302">
    <property type="term" value="P:double-strand break repair"/>
    <property type="evidence" value="ECO:0007669"/>
    <property type="project" value="TreeGrafter"/>
</dbReference>
<dbReference type="GO" id="GO:0006310">
    <property type="term" value="P:DNA recombination"/>
    <property type="evidence" value="ECO:0007669"/>
    <property type="project" value="UniProtKB-UniRule"/>
</dbReference>
<accession>A0A516IU65</accession>
<evidence type="ECO:0000256" key="1">
    <source>
        <dbReference type="ARBA" id="ARBA00007452"/>
    </source>
</evidence>
<evidence type="ECO:0000259" key="8">
    <source>
        <dbReference type="Pfam" id="PF11967"/>
    </source>
</evidence>
<proteinExistence type="inferred from homology"/>
<name>A0A516IU65_9SPHN</name>
<organism evidence="9 10">
    <name type="scientific">Sphingomonas xanthus</name>
    <dbReference type="NCBI Taxonomy" id="2594473"/>
    <lineage>
        <taxon>Bacteria</taxon>
        <taxon>Pseudomonadati</taxon>
        <taxon>Pseudomonadota</taxon>
        <taxon>Alphaproteobacteria</taxon>
        <taxon>Sphingomonadales</taxon>
        <taxon>Sphingomonadaceae</taxon>
        <taxon>Sphingomonas</taxon>
    </lineage>
</organism>
<reference evidence="9 10" key="1">
    <citation type="submission" date="2019-07" db="EMBL/GenBank/DDBJ databases">
        <title>Sphingomonas AE3 Genome sequencing and assembly.</title>
        <authorList>
            <person name="Kim H."/>
        </authorList>
    </citation>
    <scope>NUCLEOTIDE SEQUENCE [LARGE SCALE GENOMIC DNA]</scope>
    <source>
        <strain evidence="9 10">AE3</strain>
    </source>
</reference>
<feature type="domain" description="DNA replication/recombination mediator RecO N-terminal" evidence="8">
    <location>
        <begin position="2"/>
        <end position="69"/>
    </location>
</feature>
<keyword evidence="4 7" id="KW-0233">DNA recombination</keyword>
<sequence length="246" mass="25864">MMRIVTPAIVVAMRPHGEHGAVVRLLTPEHGLQAGYVRGARGRRLRPVLIPGNLVEATLSARTETQLAQAMVEPVRSRAPLLQEPLPAAAIDWVCALTATVLPEGQPYATLYQALDGLIGAIEAAPAASGWGSSLVRYELLLLAEQGFGLDLGQCAASGATDRLVAVSPRSGRAVSAAEAAPYAGKLLPLPPFLVGGGTADWPDILDGLRLTGHFLSRDLLGDRVAPVEAARDRLIERLRRAAGTA</sequence>
<dbReference type="AlphaFoldDB" id="A0A516IU65"/>
<dbReference type="InterPro" id="IPR022572">
    <property type="entry name" value="DNA_rep/recomb_RecO_N"/>
</dbReference>
<evidence type="ECO:0000256" key="7">
    <source>
        <dbReference type="HAMAP-Rule" id="MF_00201"/>
    </source>
</evidence>
<evidence type="ECO:0000256" key="6">
    <source>
        <dbReference type="ARBA" id="ARBA00033409"/>
    </source>
</evidence>